<reference evidence="1" key="1">
    <citation type="submission" date="2021-03" db="EMBL/GenBank/DDBJ databases">
        <authorList>
            <person name="Bekaert M."/>
        </authorList>
    </citation>
    <scope>NUCLEOTIDE SEQUENCE</scope>
</reference>
<dbReference type="InterPro" id="IPR047153">
    <property type="entry name" value="TRIM45/56/19-like"/>
</dbReference>
<proteinExistence type="predicted"/>
<dbReference type="Gene3D" id="3.30.160.60">
    <property type="entry name" value="Classic Zinc Finger"/>
    <property type="match status" value="1"/>
</dbReference>
<name>A0A8S3RHJ0_MYTED</name>
<dbReference type="EMBL" id="CAJPWZ010001032">
    <property type="protein sequence ID" value="CAG2205879.1"/>
    <property type="molecule type" value="Genomic_DNA"/>
</dbReference>
<keyword evidence="2" id="KW-1185">Reference proteome</keyword>
<dbReference type="PANTHER" id="PTHR25462:SF296">
    <property type="entry name" value="MEIOTIC P26, ISOFORM F"/>
    <property type="match status" value="1"/>
</dbReference>
<dbReference type="OrthoDB" id="6087280at2759"/>
<dbReference type="SUPFAM" id="SSF57845">
    <property type="entry name" value="B-box zinc-binding domain"/>
    <property type="match status" value="1"/>
</dbReference>
<gene>
    <name evidence="1" type="ORF">MEDL_20242</name>
</gene>
<accession>A0A8S3RHJ0</accession>
<evidence type="ECO:0000313" key="1">
    <source>
        <dbReference type="EMBL" id="CAG2205879.1"/>
    </source>
</evidence>
<dbReference type="AlphaFoldDB" id="A0A8S3RHJ0"/>
<dbReference type="Proteomes" id="UP000683360">
    <property type="component" value="Unassembled WGS sequence"/>
</dbReference>
<protein>
    <recommendedName>
        <fullName evidence="3">B box-type domain-containing protein</fullName>
    </recommendedName>
</protein>
<evidence type="ECO:0008006" key="3">
    <source>
        <dbReference type="Google" id="ProtNLM"/>
    </source>
</evidence>
<evidence type="ECO:0000313" key="2">
    <source>
        <dbReference type="Proteomes" id="UP000683360"/>
    </source>
</evidence>
<sequence>MEYHGLSKGTRKHKIIPISQYHSLSNFVRDLQQRCIHHNEKYKQYCIKHECLICYKCIIEHGKCNAVVPLEDVVSGVKTSKLLEDVEASLKDTLENIKRIREDREMNITSIQNEAIKITFEIDSIKQQINQHLDTLKNDFLKELARIVKYQNGVIQTVVSSLKDQEKAMTQFCMEIQNIKRHASDLQTFISMRVLQSKVTENDRRLESMIKNESLENVTIQLTIDDKIKNILTFVNTFGRILIKKSSPDKTHMQSHKNKQALASMPNTIQSINNFSIALELKIDTSSKWSRGCTMTQKRGFIFTDYFNANEKLVKLDAQCNTEYIIQLSSPYSAFDVELIDENTVAVTTGKSVGFGKRRGISIVDLTKRNVIKFIDLPNHTYGITFDGISLICCVEDRDLHMISSIDYSITTVPNTVLPWFSYVSTYACKIFFAVYTMGPRYGSLRMKIFLKRHVELR</sequence>
<organism evidence="1 2">
    <name type="scientific">Mytilus edulis</name>
    <name type="common">Blue mussel</name>
    <dbReference type="NCBI Taxonomy" id="6550"/>
    <lineage>
        <taxon>Eukaryota</taxon>
        <taxon>Metazoa</taxon>
        <taxon>Spiralia</taxon>
        <taxon>Lophotrochozoa</taxon>
        <taxon>Mollusca</taxon>
        <taxon>Bivalvia</taxon>
        <taxon>Autobranchia</taxon>
        <taxon>Pteriomorphia</taxon>
        <taxon>Mytilida</taxon>
        <taxon>Mytiloidea</taxon>
        <taxon>Mytilidae</taxon>
        <taxon>Mytilinae</taxon>
        <taxon>Mytilus</taxon>
    </lineage>
</organism>
<dbReference type="PANTHER" id="PTHR25462">
    <property type="entry name" value="BONUS, ISOFORM C-RELATED"/>
    <property type="match status" value="1"/>
</dbReference>
<comment type="caution">
    <text evidence="1">The sequence shown here is derived from an EMBL/GenBank/DDBJ whole genome shotgun (WGS) entry which is preliminary data.</text>
</comment>